<reference evidence="16" key="1">
    <citation type="submission" date="2022-04" db="EMBL/GenBank/DDBJ databases">
        <title>Carnegiea gigantea Genome sequencing and assembly v2.</title>
        <authorList>
            <person name="Copetti D."/>
            <person name="Sanderson M.J."/>
            <person name="Burquez A."/>
            <person name="Wojciechowski M.F."/>
        </authorList>
    </citation>
    <scope>NUCLEOTIDE SEQUENCE</scope>
    <source>
        <strain evidence="16">SGP5-SGP5p</strain>
        <tissue evidence="16">Aerial part</tissue>
    </source>
</reference>
<evidence type="ECO:0000256" key="8">
    <source>
        <dbReference type="ARBA" id="ARBA00022737"/>
    </source>
</evidence>
<protein>
    <recommendedName>
        <fullName evidence="5">RBR-type E3 ubiquitin transferase</fullName>
        <ecNumber evidence="5">2.3.2.31</ecNumber>
    </recommendedName>
</protein>
<accession>A0A9Q1KRU6</accession>
<evidence type="ECO:0000256" key="5">
    <source>
        <dbReference type="ARBA" id="ARBA00012251"/>
    </source>
</evidence>
<dbReference type="PROSITE" id="PS51873">
    <property type="entry name" value="TRIAD"/>
    <property type="match status" value="1"/>
</dbReference>
<keyword evidence="17" id="KW-1185">Reference proteome</keyword>
<proteinExistence type="inferred from homology"/>
<comment type="similarity">
    <text evidence="4">Belongs to the RBR family. Ariadne subfamily.</text>
</comment>
<dbReference type="Gene3D" id="1.20.120.1750">
    <property type="match status" value="1"/>
</dbReference>
<evidence type="ECO:0000256" key="10">
    <source>
        <dbReference type="ARBA" id="ARBA00022786"/>
    </source>
</evidence>
<dbReference type="Pfam" id="PF00097">
    <property type="entry name" value="zf-C3HC4"/>
    <property type="match status" value="1"/>
</dbReference>
<keyword evidence="6" id="KW-0808">Transferase</keyword>
<keyword evidence="8" id="KW-0677">Repeat</keyword>
<dbReference type="Proteomes" id="UP001153076">
    <property type="component" value="Unassembled WGS sequence"/>
</dbReference>
<evidence type="ECO:0000256" key="13">
    <source>
        <dbReference type="SAM" id="MobiDB-lite"/>
    </source>
</evidence>
<feature type="domain" description="RING-type" evidence="15">
    <location>
        <begin position="170"/>
        <end position="364"/>
    </location>
</feature>
<dbReference type="CDD" id="cd22582">
    <property type="entry name" value="BRcat_RBR_unk"/>
    <property type="match status" value="1"/>
</dbReference>
<keyword evidence="9 12" id="KW-0863">Zinc-finger</keyword>
<dbReference type="PANTHER" id="PTHR11685">
    <property type="entry name" value="RBR FAMILY RING FINGER AND IBR DOMAIN-CONTAINING"/>
    <property type="match status" value="1"/>
</dbReference>
<name>A0A9Q1KRU6_9CARY</name>
<evidence type="ECO:0000256" key="2">
    <source>
        <dbReference type="ARBA" id="ARBA00001947"/>
    </source>
</evidence>
<keyword evidence="10" id="KW-0833">Ubl conjugation pathway</keyword>
<dbReference type="InterPro" id="IPR044066">
    <property type="entry name" value="TRIAD_supradom"/>
</dbReference>
<sequence length="364" mass="41808">MAEMSIDLYVDESYLLALINEEPIPISDEKFAVELQIQEALFNTFTSQSLCSKPEEEKQNNKQESRLSELGESSSTTPQESLFNCSSFPSLCSKPEEEKQINNQENRMLEFGESSNNKLQINNQENRMLELGESSNNKLQEALFNSSSVQLLRSTPEKGALELWESSDDKLVFCGICMESKQNPEIFEGLRECKHSFCIDCIVKYIASKMKEKSIPIECPNPNCNRVIEPEYCGSILPKDVFERWESALFEASVLGVQKFYCPFKDCSVLMVDDGGDEVTQSECPYCHRLFCARCRVGWHVGFTCQEFRTLEKDESDKEDILFMKLAKDKQWRRCSKCKFYVEKTEGCLHMELSAYFRNSVAIV</sequence>
<evidence type="ECO:0000256" key="11">
    <source>
        <dbReference type="ARBA" id="ARBA00022833"/>
    </source>
</evidence>
<dbReference type="EMBL" id="JAKOGI010000037">
    <property type="protein sequence ID" value="KAJ8447527.1"/>
    <property type="molecule type" value="Genomic_DNA"/>
</dbReference>
<dbReference type="EC" id="2.3.2.31" evidence="5"/>
<comment type="function">
    <text evidence="3">Might act as an E3 ubiquitin-protein ligase, or as part of E3 complex, which accepts ubiquitin from specific E2 ubiquitin-conjugating enzymes and then transfers it to substrates.</text>
</comment>
<feature type="compositionally biased region" description="Basic and acidic residues" evidence="13">
    <location>
        <begin position="53"/>
        <end position="69"/>
    </location>
</feature>
<dbReference type="InterPro" id="IPR031127">
    <property type="entry name" value="E3_UB_ligase_RBR"/>
</dbReference>
<dbReference type="OrthoDB" id="10009520at2759"/>
<dbReference type="PROSITE" id="PS00518">
    <property type="entry name" value="ZF_RING_1"/>
    <property type="match status" value="1"/>
</dbReference>
<evidence type="ECO:0000313" key="17">
    <source>
        <dbReference type="Proteomes" id="UP001153076"/>
    </source>
</evidence>
<evidence type="ECO:0000259" key="15">
    <source>
        <dbReference type="PROSITE" id="PS51873"/>
    </source>
</evidence>
<evidence type="ECO:0000256" key="4">
    <source>
        <dbReference type="ARBA" id="ARBA00005884"/>
    </source>
</evidence>
<dbReference type="InterPro" id="IPR002867">
    <property type="entry name" value="IBR_dom"/>
</dbReference>
<dbReference type="InterPro" id="IPR013083">
    <property type="entry name" value="Znf_RING/FYVE/PHD"/>
</dbReference>
<comment type="catalytic activity">
    <reaction evidence="1">
        <text>[E2 ubiquitin-conjugating enzyme]-S-ubiquitinyl-L-cysteine + [acceptor protein]-L-lysine = [E2 ubiquitin-conjugating enzyme]-L-cysteine + [acceptor protein]-N(6)-ubiquitinyl-L-lysine.</text>
        <dbReference type="EC" id="2.3.2.31"/>
    </reaction>
</comment>
<evidence type="ECO:0000313" key="16">
    <source>
        <dbReference type="EMBL" id="KAJ8447527.1"/>
    </source>
</evidence>
<evidence type="ECO:0000259" key="14">
    <source>
        <dbReference type="PROSITE" id="PS50089"/>
    </source>
</evidence>
<evidence type="ECO:0000256" key="6">
    <source>
        <dbReference type="ARBA" id="ARBA00022679"/>
    </source>
</evidence>
<dbReference type="FunFam" id="3.30.40.10:FF:000230">
    <property type="entry name" value="RBR-type E3 ubiquitin transferase"/>
    <property type="match status" value="1"/>
</dbReference>
<feature type="region of interest" description="Disordered" evidence="13">
    <location>
        <begin position="50"/>
        <end position="82"/>
    </location>
</feature>
<keyword evidence="11" id="KW-0862">Zinc</keyword>
<gene>
    <name evidence="16" type="ORF">Cgig2_031140</name>
</gene>
<dbReference type="InterPro" id="IPR001841">
    <property type="entry name" value="Znf_RING"/>
</dbReference>
<dbReference type="Pfam" id="PF01485">
    <property type="entry name" value="IBR"/>
    <property type="match status" value="1"/>
</dbReference>
<dbReference type="GO" id="GO:0061630">
    <property type="term" value="F:ubiquitin protein ligase activity"/>
    <property type="evidence" value="ECO:0007669"/>
    <property type="project" value="UniProtKB-EC"/>
</dbReference>
<dbReference type="PROSITE" id="PS50089">
    <property type="entry name" value="ZF_RING_2"/>
    <property type="match status" value="1"/>
</dbReference>
<evidence type="ECO:0000256" key="12">
    <source>
        <dbReference type="PROSITE-ProRule" id="PRU00175"/>
    </source>
</evidence>
<dbReference type="Gene3D" id="3.30.40.10">
    <property type="entry name" value="Zinc/RING finger domain, C3HC4 (zinc finger)"/>
    <property type="match status" value="1"/>
</dbReference>
<evidence type="ECO:0000256" key="9">
    <source>
        <dbReference type="ARBA" id="ARBA00022771"/>
    </source>
</evidence>
<feature type="domain" description="RING-type" evidence="14">
    <location>
        <begin position="174"/>
        <end position="220"/>
    </location>
</feature>
<dbReference type="SMART" id="SM00647">
    <property type="entry name" value="IBR"/>
    <property type="match status" value="1"/>
</dbReference>
<dbReference type="SUPFAM" id="SSF57850">
    <property type="entry name" value="RING/U-box"/>
    <property type="match status" value="3"/>
</dbReference>
<evidence type="ECO:0000256" key="1">
    <source>
        <dbReference type="ARBA" id="ARBA00001798"/>
    </source>
</evidence>
<comment type="cofactor">
    <cofactor evidence="2">
        <name>Zn(2+)</name>
        <dbReference type="ChEBI" id="CHEBI:29105"/>
    </cofactor>
</comment>
<dbReference type="GO" id="GO:0008270">
    <property type="term" value="F:zinc ion binding"/>
    <property type="evidence" value="ECO:0007669"/>
    <property type="project" value="UniProtKB-KW"/>
</dbReference>
<dbReference type="AlphaFoldDB" id="A0A9Q1KRU6"/>
<evidence type="ECO:0000256" key="7">
    <source>
        <dbReference type="ARBA" id="ARBA00022723"/>
    </source>
</evidence>
<evidence type="ECO:0000256" key="3">
    <source>
        <dbReference type="ARBA" id="ARBA00003976"/>
    </source>
</evidence>
<dbReference type="InterPro" id="IPR018957">
    <property type="entry name" value="Znf_C3HC4_RING-type"/>
</dbReference>
<organism evidence="16 17">
    <name type="scientific">Carnegiea gigantea</name>
    <dbReference type="NCBI Taxonomy" id="171969"/>
    <lineage>
        <taxon>Eukaryota</taxon>
        <taxon>Viridiplantae</taxon>
        <taxon>Streptophyta</taxon>
        <taxon>Embryophyta</taxon>
        <taxon>Tracheophyta</taxon>
        <taxon>Spermatophyta</taxon>
        <taxon>Magnoliopsida</taxon>
        <taxon>eudicotyledons</taxon>
        <taxon>Gunneridae</taxon>
        <taxon>Pentapetalae</taxon>
        <taxon>Caryophyllales</taxon>
        <taxon>Cactineae</taxon>
        <taxon>Cactaceae</taxon>
        <taxon>Cactoideae</taxon>
        <taxon>Echinocereeae</taxon>
        <taxon>Carnegiea</taxon>
    </lineage>
</organism>
<keyword evidence="7" id="KW-0479">Metal-binding</keyword>
<comment type="caution">
    <text evidence="16">The sequence shown here is derived from an EMBL/GenBank/DDBJ whole genome shotgun (WGS) entry which is preliminary data.</text>
</comment>
<dbReference type="InterPro" id="IPR017907">
    <property type="entry name" value="Znf_RING_CS"/>
</dbReference>
<dbReference type="GO" id="GO:0016567">
    <property type="term" value="P:protein ubiquitination"/>
    <property type="evidence" value="ECO:0007669"/>
    <property type="project" value="InterPro"/>
</dbReference>